<dbReference type="AlphaFoldDB" id="A0A922FKG1"/>
<accession>A0A922FKG1</accession>
<evidence type="ECO:0000256" key="1">
    <source>
        <dbReference type="ARBA" id="ARBA00001971"/>
    </source>
</evidence>
<dbReference type="GO" id="GO:0005506">
    <property type="term" value="F:iron ion binding"/>
    <property type="evidence" value="ECO:0007669"/>
    <property type="project" value="InterPro"/>
</dbReference>
<evidence type="ECO:0000256" key="9">
    <source>
        <dbReference type="ARBA" id="ARBA00023136"/>
    </source>
</evidence>
<dbReference type="Pfam" id="PF00067">
    <property type="entry name" value="p450"/>
    <property type="match status" value="2"/>
</dbReference>
<dbReference type="GO" id="GO:0004497">
    <property type="term" value="F:monooxygenase activity"/>
    <property type="evidence" value="ECO:0007669"/>
    <property type="project" value="UniProtKB-KW"/>
</dbReference>
<protein>
    <recommendedName>
        <fullName evidence="14">Cytochrome P450</fullName>
    </recommendedName>
</protein>
<evidence type="ECO:0000313" key="12">
    <source>
        <dbReference type="EMBL" id="KAG6721862.1"/>
    </source>
</evidence>
<evidence type="ECO:0000256" key="2">
    <source>
        <dbReference type="ARBA" id="ARBA00004370"/>
    </source>
</evidence>
<keyword evidence="7 10" id="KW-0408">Iron</keyword>
<dbReference type="PANTHER" id="PTHR47943:SF2">
    <property type="entry name" value="CYTOCHROME P450"/>
    <property type="match status" value="1"/>
</dbReference>
<evidence type="ECO:0000256" key="6">
    <source>
        <dbReference type="ARBA" id="ARBA00023002"/>
    </source>
</evidence>
<dbReference type="Proteomes" id="UP000811246">
    <property type="component" value="Chromosome 3"/>
</dbReference>
<feature type="chain" id="PRO_5036673612" description="Cytochrome P450" evidence="11">
    <location>
        <begin position="18"/>
        <end position="436"/>
    </location>
</feature>
<keyword evidence="11" id="KW-0732">Signal</keyword>
<dbReference type="FunFam" id="1.10.630.10:FF:000126">
    <property type="entry name" value="Predicted protein"/>
    <property type="match status" value="1"/>
</dbReference>
<keyword evidence="6 10" id="KW-0560">Oxidoreductase</keyword>
<gene>
    <name evidence="12" type="ORF">I3842_03G132800</name>
</gene>
<evidence type="ECO:0000256" key="3">
    <source>
        <dbReference type="ARBA" id="ARBA00010617"/>
    </source>
</evidence>
<dbReference type="PROSITE" id="PS00086">
    <property type="entry name" value="CYTOCHROME_P450"/>
    <property type="match status" value="1"/>
</dbReference>
<dbReference type="GO" id="GO:0016020">
    <property type="term" value="C:membrane"/>
    <property type="evidence" value="ECO:0007669"/>
    <property type="project" value="UniProtKB-SubCell"/>
</dbReference>
<keyword evidence="8 10" id="KW-0503">Monooxygenase</keyword>
<comment type="caution">
    <text evidence="12">The sequence shown here is derived from an EMBL/GenBank/DDBJ whole genome shotgun (WGS) entry which is preliminary data.</text>
</comment>
<evidence type="ECO:0000256" key="11">
    <source>
        <dbReference type="SAM" id="SignalP"/>
    </source>
</evidence>
<dbReference type="GO" id="GO:0020037">
    <property type="term" value="F:heme binding"/>
    <property type="evidence" value="ECO:0007669"/>
    <property type="project" value="InterPro"/>
</dbReference>
<evidence type="ECO:0000256" key="4">
    <source>
        <dbReference type="ARBA" id="ARBA00022617"/>
    </source>
</evidence>
<organism evidence="12 13">
    <name type="scientific">Carya illinoinensis</name>
    <name type="common">Pecan</name>
    <dbReference type="NCBI Taxonomy" id="32201"/>
    <lineage>
        <taxon>Eukaryota</taxon>
        <taxon>Viridiplantae</taxon>
        <taxon>Streptophyta</taxon>
        <taxon>Embryophyta</taxon>
        <taxon>Tracheophyta</taxon>
        <taxon>Spermatophyta</taxon>
        <taxon>Magnoliopsida</taxon>
        <taxon>eudicotyledons</taxon>
        <taxon>Gunneridae</taxon>
        <taxon>Pentapetalae</taxon>
        <taxon>rosids</taxon>
        <taxon>fabids</taxon>
        <taxon>Fagales</taxon>
        <taxon>Juglandaceae</taxon>
        <taxon>Carya</taxon>
    </lineage>
</organism>
<evidence type="ECO:0000256" key="8">
    <source>
        <dbReference type="ARBA" id="ARBA00023033"/>
    </source>
</evidence>
<dbReference type="GO" id="GO:0016705">
    <property type="term" value="F:oxidoreductase activity, acting on paired donors, with incorporation or reduction of molecular oxygen"/>
    <property type="evidence" value="ECO:0007669"/>
    <property type="project" value="InterPro"/>
</dbReference>
<feature type="signal peptide" evidence="11">
    <location>
        <begin position="1"/>
        <end position="17"/>
    </location>
</feature>
<evidence type="ECO:0008006" key="14">
    <source>
        <dbReference type="Google" id="ProtNLM"/>
    </source>
</evidence>
<keyword evidence="5 10" id="KW-0479">Metal-binding</keyword>
<reference evidence="12" key="1">
    <citation type="submission" date="2021-01" db="EMBL/GenBank/DDBJ databases">
        <authorList>
            <person name="Lovell J.T."/>
            <person name="Bentley N."/>
            <person name="Bhattarai G."/>
            <person name="Jenkins J.W."/>
            <person name="Sreedasyam A."/>
            <person name="Alarcon Y."/>
            <person name="Bock C."/>
            <person name="Boston L."/>
            <person name="Carlson J."/>
            <person name="Cervantes K."/>
            <person name="Clermont K."/>
            <person name="Krom N."/>
            <person name="Kubenka K."/>
            <person name="Mamidi S."/>
            <person name="Mattison C."/>
            <person name="Monteros M."/>
            <person name="Pisani C."/>
            <person name="Plott C."/>
            <person name="Rajasekar S."/>
            <person name="Rhein H.S."/>
            <person name="Rohla C."/>
            <person name="Song M."/>
            <person name="Hilaire R.S."/>
            <person name="Shu S."/>
            <person name="Wells L."/>
            <person name="Wang X."/>
            <person name="Webber J."/>
            <person name="Heerema R.J."/>
            <person name="Klein P."/>
            <person name="Conner P."/>
            <person name="Grauke L."/>
            <person name="Grimwood J."/>
            <person name="Schmutz J."/>
            <person name="Randall J.J."/>
        </authorList>
    </citation>
    <scope>NUCLEOTIDE SEQUENCE</scope>
    <source>
        <tissue evidence="12">Leaf</tissue>
    </source>
</reference>
<dbReference type="EMBL" id="CM031827">
    <property type="protein sequence ID" value="KAG6721862.1"/>
    <property type="molecule type" value="Genomic_DNA"/>
</dbReference>
<proteinExistence type="inferred from homology"/>
<dbReference type="PANTHER" id="PTHR47943">
    <property type="entry name" value="CYTOCHROME P450 93A3-LIKE"/>
    <property type="match status" value="1"/>
</dbReference>
<comment type="similarity">
    <text evidence="3 10">Belongs to the cytochrome P450 family.</text>
</comment>
<comment type="subcellular location">
    <subcellularLocation>
        <location evidence="2">Membrane</location>
    </subcellularLocation>
</comment>
<keyword evidence="4 10" id="KW-0349">Heme</keyword>
<comment type="cofactor">
    <cofactor evidence="1">
        <name>heme</name>
        <dbReference type="ChEBI" id="CHEBI:30413"/>
    </cofactor>
</comment>
<evidence type="ECO:0000256" key="7">
    <source>
        <dbReference type="ARBA" id="ARBA00023004"/>
    </source>
</evidence>
<evidence type="ECO:0000256" key="10">
    <source>
        <dbReference type="RuleBase" id="RU000461"/>
    </source>
</evidence>
<name>A0A922FKG1_CARIL</name>
<sequence length="436" mass="49901">MATVSWTWSILALLVLAHLLRQWALKSWNKNRKLPPGPRGFPILGSLHSLGEFPHRNLQRLAQKYGPIMHLRLGFVPVIVVYSPQAAELFLKAHDLVFASRPPSSLQTQYGSYWRNIRKMCTLELLSNVKIDSFKSMKNEETGLLVKFIQEAASNCVAVDLSAKVTSLNADMSCRMVFGKKYEDKDLDEKGFKAVMQEAVSKIFDNFFEKIIDEHIQSKDENKTNDDFVDVMLRLMGSKESEYSIERSNIKAIILHPRVMKKLQKELENVVGLKRMVEEADLDRLEYMDMVVKETLRLHPVAPLLLSHEAREDCTVNGFHIPGKSRVMINVWAIGRDPSVWSDAEKFIPERFVGSNIDLRGREFRLIPFGAGRRGCPGMQMGLIVVRLVIAQLVHCFDWVLANNIQSTELDMTEVFGLTVPRAKHLFAIPRYRLRH</sequence>
<dbReference type="CDD" id="cd11072">
    <property type="entry name" value="CYP71-like"/>
    <property type="match status" value="1"/>
</dbReference>
<evidence type="ECO:0000256" key="5">
    <source>
        <dbReference type="ARBA" id="ARBA00022723"/>
    </source>
</evidence>
<dbReference type="InterPro" id="IPR001128">
    <property type="entry name" value="Cyt_P450"/>
</dbReference>
<dbReference type="InterPro" id="IPR017972">
    <property type="entry name" value="Cyt_P450_CS"/>
</dbReference>
<keyword evidence="9" id="KW-0472">Membrane</keyword>
<evidence type="ECO:0000313" key="13">
    <source>
        <dbReference type="Proteomes" id="UP000811246"/>
    </source>
</evidence>